<dbReference type="EMBL" id="KN827286">
    <property type="protein sequence ID" value="KIK76804.1"/>
    <property type="molecule type" value="Genomic_DNA"/>
</dbReference>
<reference evidence="2" key="2">
    <citation type="submission" date="2015-01" db="EMBL/GenBank/DDBJ databases">
        <title>Evolutionary Origins and Diversification of the Mycorrhizal Mutualists.</title>
        <authorList>
            <consortium name="DOE Joint Genome Institute"/>
            <consortium name="Mycorrhizal Genomics Consortium"/>
            <person name="Kohler A."/>
            <person name="Kuo A."/>
            <person name="Nagy L.G."/>
            <person name="Floudas D."/>
            <person name="Copeland A."/>
            <person name="Barry K.W."/>
            <person name="Cichocki N."/>
            <person name="Veneault-Fourrey C."/>
            <person name="LaButti K."/>
            <person name="Lindquist E.A."/>
            <person name="Lipzen A."/>
            <person name="Lundell T."/>
            <person name="Morin E."/>
            <person name="Murat C."/>
            <person name="Riley R."/>
            <person name="Ohm R."/>
            <person name="Sun H."/>
            <person name="Tunlid A."/>
            <person name="Henrissat B."/>
            <person name="Grigoriev I.V."/>
            <person name="Hibbett D.S."/>
            <person name="Martin F."/>
        </authorList>
    </citation>
    <scope>NUCLEOTIDE SEQUENCE [LARGE SCALE GENOMIC DNA]</scope>
    <source>
        <strain evidence="2">Ve08.2h10</strain>
    </source>
</reference>
<accession>A0A0D0D8S1</accession>
<sequence>MGKVLGACDIPSLYALNHRHEEIKNLLGNPMEKIISAMGNVFYINDIAKAIAKDSANPLTRFAMQDFPEDGSNGMSQVFHGKELLHELLSPPAICMKGNIYFVDELLQEGLGRYFIPEHFFLGTPSTAIEACAGAPETK</sequence>
<protein>
    <submittedName>
        <fullName evidence="1">Uncharacterized protein</fullName>
    </submittedName>
</protein>
<organism evidence="1 2">
    <name type="scientific">Paxillus rubicundulus Ve08.2h10</name>
    <dbReference type="NCBI Taxonomy" id="930991"/>
    <lineage>
        <taxon>Eukaryota</taxon>
        <taxon>Fungi</taxon>
        <taxon>Dikarya</taxon>
        <taxon>Basidiomycota</taxon>
        <taxon>Agaricomycotina</taxon>
        <taxon>Agaricomycetes</taxon>
        <taxon>Agaricomycetidae</taxon>
        <taxon>Boletales</taxon>
        <taxon>Paxilineae</taxon>
        <taxon>Paxillaceae</taxon>
        <taxon>Paxillus</taxon>
    </lineage>
</organism>
<dbReference type="InParanoid" id="A0A0D0D8S1"/>
<evidence type="ECO:0000313" key="1">
    <source>
        <dbReference type="EMBL" id="KIK76804.1"/>
    </source>
</evidence>
<dbReference type="AlphaFoldDB" id="A0A0D0D8S1"/>
<name>A0A0D0D8S1_9AGAM</name>
<gene>
    <name evidence="1" type="ORF">PAXRUDRAFT_17930</name>
</gene>
<evidence type="ECO:0000313" key="2">
    <source>
        <dbReference type="Proteomes" id="UP000054538"/>
    </source>
</evidence>
<dbReference type="HOGENOM" id="CLU_145550_1_0_1"/>
<dbReference type="Proteomes" id="UP000054538">
    <property type="component" value="Unassembled WGS sequence"/>
</dbReference>
<dbReference type="OrthoDB" id="2689033at2759"/>
<proteinExistence type="predicted"/>
<reference evidence="1 2" key="1">
    <citation type="submission" date="2014-04" db="EMBL/GenBank/DDBJ databases">
        <authorList>
            <consortium name="DOE Joint Genome Institute"/>
            <person name="Kuo A."/>
            <person name="Kohler A."/>
            <person name="Jargeat P."/>
            <person name="Nagy L.G."/>
            <person name="Floudas D."/>
            <person name="Copeland A."/>
            <person name="Barry K.W."/>
            <person name="Cichocki N."/>
            <person name="Veneault-Fourrey C."/>
            <person name="LaButti K."/>
            <person name="Lindquist E.A."/>
            <person name="Lipzen A."/>
            <person name="Lundell T."/>
            <person name="Morin E."/>
            <person name="Murat C."/>
            <person name="Sun H."/>
            <person name="Tunlid A."/>
            <person name="Henrissat B."/>
            <person name="Grigoriev I.V."/>
            <person name="Hibbett D.S."/>
            <person name="Martin F."/>
            <person name="Nordberg H.P."/>
            <person name="Cantor M.N."/>
            <person name="Hua S.X."/>
        </authorList>
    </citation>
    <scope>NUCLEOTIDE SEQUENCE [LARGE SCALE GENOMIC DNA]</scope>
    <source>
        <strain evidence="1 2">Ve08.2h10</strain>
    </source>
</reference>
<keyword evidence="2" id="KW-1185">Reference proteome</keyword>